<organism evidence="2">
    <name type="scientific">Candidatus Kentrum sp. TC</name>
    <dbReference type="NCBI Taxonomy" id="2126339"/>
    <lineage>
        <taxon>Bacteria</taxon>
        <taxon>Pseudomonadati</taxon>
        <taxon>Pseudomonadota</taxon>
        <taxon>Gammaproteobacteria</taxon>
        <taxon>Candidatus Kentrum</taxon>
    </lineage>
</organism>
<accession>A0A450YV51</accession>
<evidence type="ECO:0000313" key="2">
    <source>
        <dbReference type="EMBL" id="VFK45403.1"/>
    </source>
</evidence>
<keyword evidence="1" id="KW-0472">Membrane</keyword>
<dbReference type="EMBL" id="CAADFT010000048">
    <property type="protein sequence ID" value="VFK45403.1"/>
    <property type="molecule type" value="Genomic_DNA"/>
</dbReference>
<name>A0A450YV51_9GAMM</name>
<proteinExistence type="predicted"/>
<keyword evidence="1" id="KW-0812">Transmembrane</keyword>
<sequence length="83" mass="9401">MAYRPVDDIQHIADSMTEAYQLNLLLSDTIGWGKMAANRISQFIYQSTYGFTTSAHNLVCLLFYANALWIAGKRRGPDRCGMH</sequence>
<evidence type="ECO:0000256" key="1">
    <source>
        <dbReference type="SAM" id="Phobius"/>
    </source>
</evidence>
<protein>
    <submittedName>
        <fullName evidence="2">Uncharacterized protein</fullName>
    </submittedName>
</protein>
<dbReference type="AlphaFoldDB" id="A0A450YV51"/>
<feature type="transmembrane region" description="Helical" evidence="1">
    <location>
        <begin position="55"/>
        <end position="72"/>
    </location>
</feature>
<keyword evidence="1" id="KW-1133">Transmembrane helix</keyword>
<reference evidence="2" key="1">
    <citation type="submission" date="2019-02" db="EMBL/GenBank/DDBJ databases">
        <authorList>
            <person name="Gruber-Vodicka R. H."/>
            <person name="Seah K. B. B."/>
        </authorList>
    </citation>
    <scope>NUCLEOTIDE SEQUENCE</scope>
    <source>
        <strain evidence="2">BECK_BZ125</strain>
    </source>
</reference>
<gene>
    <name evidence="2" type="ORF">BECKTC1821E_GA0114239_10486</name>
</gene>